<feature type="compositionally biased region" description="Polar residues" evidence="1">
    <location>
        <begin position="240"/>
        <end position="254"/>
    </location>
</feature>
<dbReference type="STRING" id="906689.A0A2I0VT51"/>
<dbReference type="PANTHER" id="PTHR35095">
    <property type="entry name" value="OS05G0143300 PROTEIN"/>
    <property type="match status" value="1"/>
</dbReference>
<dbReference type="Proteomes" id="UP000233837">
    <property type="component" value="Unassembled WGS sequence"/>
</dbReference>
<protein>
    <submittedName>
        <fullName evidence="2">Uncharacterized protein</fullName>
    </submittedName>
</protein>
<keyword evidence="3" id="KW-1185">Reference proteome</keyword>
<evidence type="ECO:0000313" key="2">
    <source>
        <dbReference type="EMBL" id="PKU66595.1"/>
    </source>
</evidence>
<evidence type="ECO:0000256" key="1">
    <source>
        <dbReference type="SAM" id="MobiDB-lite"/>
    </source>
</evidence>
<sequence>MAELSLMASTAFSLAPFYQDQNSCRSSKEITSLPGYGNRRDILKSASVLVGSPPVEEKLFPKNMFPTHKHPQRSIPMVEKPVLIDMQDAHPDSVLSFGIAEQCTRHEKILKFLFSGTSEEDNIDTSLLSNLMGLRTVAIDNYDMFSLYGVGAHDLDHILHSARHFHIPKPLLEFISDSSNVTNVTVHPNGHMLLSGGVPEIKDLLSVAAEFNMLKSFTTSNKQSMVVPYFTRSRGGHARTSIQESVSSNQTAAPSKSGKRVRQTSGSPSRARIDPRFREAEDEAAYHRYKECGITVSRIINPAHISYPKMDLFAHTSLCFILSLSFPFNTELLCEFFTNLFINPTFTALTFYVNRRPVEITYQDCVELLQLSITWDKLHIIISDPDFDWSTANHFLRQTNAPFHVGEISSLVKDARKSNMSFATP</sequence>
<name>A0A2I0VT51_9ASPA</name>
<reference evidence="2 3" key="1">
    <citation type="journal article" date="2016" name="Sci. Rep.">
        <title>The Dendrobium catenatum Lindl. genome sequence provides insights into polysaccharide synthase, floral development and adaptive evolution.</title>
        <authorList>
            <person name="Zhang G.Q."/>
            <person name="Xu Q."/>
            <person name="Bian C."/>
            <person name="Tsai W.C."/>
            <person name="Yeh C.M."/>
            <person name="Liu K.W."/>
            <person name="Yoshida K."/>
            <person name="Zhang L.S."/>
            <person name="Chang S.B."/>
            <person name="Chen F."/>
            <person name="Shi Y."/>
            <person name="Su Y.Y."/>
            <person name="Zhang Y.Q."/>
            <person name="Chen L.J."/>
            <person name="Yin Y."/>
            <person name="Lin M."/>
            <person name="Huang H."/>
            <person name="Deng H."/>
            <person name="Wang Z.W."/>
            <person name="Zhu S.L."/>
            <person name="Zhao X."/>
            <person name="Deng C."/>
            <person name="Niu S.C."/>
            <person name="Huang J."/>
            <person name="Wang M."/>
            <person name="Liu G.H."/>
            <person name="Yang H.J."/>
            <person name="Xiao X.J."/>
            <person name="Hsiao Y.Y."/>
            <person name="Wu W.L."/>
            <person name="Chen Y.Y."/>
            <person name="Mitsuda N."/>
            <person name="Ohme-Takagi M."/>
            <person name="Luo Y.B."/>
            <person name="Van de Peer Y."/>
            <person name="Liu Z.J."/>
        </authorList>
    </citation>
    <scope>NUCLEOTIDE SEQUENCE [LARGE SCALE GENOMIC DNA]</scope>
    <source>
        <tissue evidence="2">The whole plant</tissue>
    </source>
</reference>
<accession>A0A2I0VT51</accession>
<reference evidence="2 3" key="2">
    <citation type="journal article" date="2017" name="Nature">
        <title>The Apostasia genome and the evolution of orchids.</title>
        <authorList>
            <person name="Zhang G.Q."/>
            <person name="Liu K.W."/>
            <person name="Li Z."/>
            <person name="Lohaus R."/>
            <person name="Hsiao Y.Y."/>
            <person name="Niu S.C."/>
            <person name="Wang J.Y."/>
            <person name="Lin Y.C."/>
            <person name="Xu Q."/>
            <person name="Chen L.J."/>
            <person name="Yoshida K."/>
            <person name="Fujiwara S."/>
            <person name="Wang Z.W."/>
            <person name="Zhang Y.Q."/>
            <person name="Mitsuda N."/>
            <person name="Wang M."/>
            <person name="Liu G.H."/>
            <person name="Pecoraro L."/>
            <person name="Huang H.X."/>
            <person name="Xiao X.J."/>
            <person name="Lin M."/>
            <person name="Wu X.Y."/>
            <person name="Wu W.L."/>
            <person name="Chen Y.Y."/>
            <person name="Chang S.B."/>
            <person name="Sakamoto S."/>
            <person name="Ohme-Takagi M."/>
            <person name="Yagi M."/>
            <person name="Zeng S.J."/>
            <person name="Shen C.Y."/>
            <person name="Yeh C.M."/>
            <person name="Luo Y.B."/>
            <person name="Tsai W.C."/>
            <person name="Van de Peer Y."/>
            <person name="Liu Z.J."/>
        </authorList>
    </citation>
    <scope>NUCLEOTIDE SEQUENCE [LARGE SCALE GENOMIC DNA]</scope>
    <source>
        <tissue evidence="2">The whole plant</tissue>
    </source>
</reference>
<evidence type="ECO:0000313" key="3">
    <source>
        <dbReference type="Proteomes" id="UP000233837"/>
    </source>
</evidence>
<dbReference type="EMBL" id="KZ503267">
    <property type="protein sequence ID" value="PKU66595.1"/>
    <property type="molecule type" value="Genomic_DNA"/>
</dbReference>
<organism evidence="2 3">
    <name type="scientific">Dendrobium catenatum</name>
    <dbReference type="NCBI Taxonomy" id="906689"/>
    <lineage>
        <taxon>Eukaryota</taxon>
        <taxon>Viridiplantae</taxon>
        <taxon>Streptophyta</taxon>
        <taxon>Embryophyta</taxon>
        <taxon>Tracheophyta</taxon>
        <taxon>Spermatophyta</taxon>
        <taxon>Magnoliopsida</taxon>
        <taxon>Liliopsida</taxon>
        <taxon>Asparagales</taxon>
        <taxon>Orchidaceae</taxon>
        <taxon>Epidendroideae</taxon>
        <taxon>Malaxideae</taxon>
        <taxon>Dendrobiinae</taxon>
        <taxon>Dendrobium</taxon>
    </lineage>
</organism>
<proteinExistence type="predicted"/>
<dbReference type="PANTHER" id="PTHR35095:SF1">
    <property type="entry name" value="OS05G0143300 PROTEIN"/>
    <property type="match status" value="1"/>
</dbReference>
<feature type="region of interest" description="Disordered" evidence="1">
    <location>
        <begin position="240"/>
        <end position="273"/>
    </location>
</feature>
<gene>
    <name evidence="2" type="ORF">MA16_Dca006923</name>
</gene>
<dbReference type="AlphaFoldDB" id="A0A2I0VT51"/>